<name>A0AAE8U212_9HYPH</name>
<reference evidence="2 3" key="1">
    <citation type="submission" date="2019-02" db="EMBL/GenBank/DDBJ databases">
        <title>The genomic architecture of introgression among sibling species of bacteria.</title>
        <authorList>
            <person name="Cavassim M.I.A."/>
            <person name="Moeskjaer S."/>
            <person name="Moslemi C."/>
            <person name="Fields B."/>
            <person name="Bachmann A."/>
            <person name="Vilhjalmsson B."/>
            <person name="Schierup M.H."/>
            <person name="Young J.P.W."/>
            <person name="Andersen S.U."/>
        </authorList>
    </citation>
    <scope>NUCLEOTIDE SEQUENCE [LARGE SCALE GENOMIC DNA]</scope>
    <source>
        <strain evidence="2 3">SM42</strain>
    </source>
</reference>
<evidence type="ECO:0000313" key="3">
    <source>
        <dbReference type="Proteomes" id="UP000291892"/>
    </source>
</evidence>
<evidence type="ECO:0000313" key="2">
    <source>
        <dbReference type="EMBL" id="TBF18878.1"/>
    </source>
</evidence>
<dbReference type="AlphaFoldDB" id="A0AAE8U212"/>
<dbReference type="Proteomes" id="UP000291892">
    <property type="component" value="Unassembled WGS sequence"/>
</dbReference>
<keyword evidence="1" id="KW-0812">Transmembrane</keyword>
<comment type="caution">
    <text evidence="2">The sequence shown here is derived from an EMBL/GenBank/DDBJ whole genome shotgun (WGS) entry which is preliminary data.</text>
</comment>
<feature type="transmembrane region" description="Helical" evidence="1">
    <location>
        <begin position="54"/>
        <end position="77"/>
    </location>
</feature>
<feature type="transmembrane region" description="Helical" evidence="1">
    <location>
        <begin position="98"/>
        <end position="119"/>
    </location>
</feature>
<keyword evidence="1" id="KW-1133">Transmembrane helix</keyword>
<dbReference type="EMBL" id="SIKX01000001">
    <property type="protein sequence ID" value="TBF18878.1"/>
    <property type="molecule type" value="Genomic_DNA"/>
</dbReference>
<organism evidence="2 3">
    <name type="scientific">Rhizobium ruizarguesonis</name>
    <dbReference type="NCBI Taxonomy" id="2081791"/>
    <lineage>
        <taxon>Bacteria</taxon>
        <taxon>Pseudomonadati</taxon>
        <taxon>Pseudomonadota</taxon>
        <taxon>Alphaproteobacteria</taxon>
        <taxon>Hyphomicrobiales</taxon>
        <taxon>Rhizobiaceae</taxon>
        <taxon>Rhizobium/Agrobacterium group</taxon>
        <taxon>Rhizobium</taxon>
    </lineage>
</organism>
<feature type="transmembrane region" description="Helical" evidence="1">
    <location>
        <begin position="181"/>
        <end position="198"/>
    </location>
</feature>
<proteinExistence type="predicted"/>
<accession>A0AAE8U212</accession>
<protein>
    <submittedName>
        <fullName evidence="2">Uncharacterized protein</fullName>
    </submittedName>
</protein>
<gene>
    <name evidence="2" type="ORF">ELG94_11405</name>
</gene>
<sequence>MTQATLRTIWMTGALLLFVFVFTMHSETQNSDFTLVIKLPIEFKASENISHVGYALHGLRMIGLVFWTIPFLAWIHARGESGSAASAFPFRLLDIQPASVPGVVVQTIAFLLLIVAPLVSAVHFWQIVEGEGKVCQPIPAIACEGIWSRPVEPGRYWDHTYRLTDGTTNRGPSYEPFVEPILALALLAVALGFVILLLREMCRAQKRPLTIHEPS</sequence>
<evidence type="ECO:0000256" key="1">
    <source>
        <dbReference type="SAM" id="Phobius"/>
    </source>
</evidence>
<keyword evidence="1" id="KW-0472">Membrane</keyword>